<organism evidence="2 3">
    <name type="scientific">Adhaeribacter soli</name>
    <dbReference type="NCBI Taxonomy" id="2607655"/>
    <lineage>
        <taxon>Bacteria</taxon>
        <taxon>Pseudomonadati</taxon>
        <taxon>Bacteroidota</taxon>
        <taxon>Cytophagia</taxon>
        <taxon>Cytophagales</taxon>
        <taxon>Hymenobacteraceae</taxon>
        <taxon>Adhaeribacter</taxon>
    </lineage>
</organism>
<proteinExistence type="predicted"/>
<dbReference type="AlphaFoldDB" id="A0A5N1J1D9"/>
<reference evidence="2 3" key="1">
    <citation type="submission" date="2019-09" db="EMBL/GenBank/DDBJ databases">
        <title>Genome sequence of Adhaeribacter sp. M2.</title>
        <authorList>
            <person name="Srinivasan S."/>
        </authorList>
    </citation>
    <scope>NUCLEOTIDE SEQUENCE [LARGE SCALE GENOMIC DNA]</scope>
    <source>
        <strain evidence="2 3">M2</strain>
    </source>
</reference>
<evidence type="ECO:0000313" key="3">
    <source>
        <dbReference type="Proteomes" id="UP000326570"/>
    </source>
</evidence>
<gene>
    <name evidence="2" type="ORF">F0P94_04015</name>
</gene>
<protein>
    <submittedName>
        <fullName evidence="2">Oxidoreductase</fullName>
    </submittedName>
</protein>
<sequence length="377" mass="43625">MKQVPGFINLFLVVSFFLILNACNGKSKSDQPHEGKRVEEKKKNYKPKQKEVPAQPPLPVVHPKLQDLRLFVIRMHEIKPKWSTGFISLSDIYHPDTAAMPDLTEKEFEDIQYLKLTGKNRKAFLAGTKISETDTVFLYDYAIDVLATFPVKSLGVMATPSVYRSKEDWPFPQDDFMIGFEIKPNHLKKFGEYSDHTLVFIGKENHFIKGQLKPIKWEKIAVKDFPSTSTDAATYSKVNTTLREFTFPKSFSILKNKEVQVNTYKYETNGYRYFIKSFFIKREGYDEILARRLLIYKSDPQELVCDNSFVLSDGLSPTPLNYVERKDDQAAYQWTGNLFRNKPPVIFEFEYASFGCPGITFLSKSEGEIYINCDNRH</sequence>
<dbReference type="RefSeq" id="WP_150902516.1">
    <property type="nucleotide sequence ID" value="NZ_VTWT01000002.1"/>
</dbReference>
<dbReference type="EMBL" id="VTWT01000002">
    <property type="protein sequence ID" value="KAA9340603.1"/>
    <property type="molecule type" value="Genomic_DNA"/>
</dbReference>
<accession>A0A5N1J1D9</accession>
<evidence type="ECO:0000256" key="1">
    <source>
        <dbReference type="SAM" id="MobiDB-lite"/>
    </source>
</evidence>
<feature type="compositionally biased region" description="Basic and acidic residues" evidence="1">
    <location>
        <begin position="27"/>
        <end position="42"/>
    </location>
</feature>
<feature type="region of interest" description="Disordered" evidence="1">
    <location>
        <begin position="27"/>
        <end position="58"/>
    </location>
</feature>
<keyword evidence="3" id="KW-1185">Reference proteome</keyword>
<comment type="caution">
    <text evidence="2">The sequence shown here is derived from an EMBL/GenBank/DDBJ whole genome shotgun (WGS) entry which is preliminary data.</text>
</comment>
<name>A0A5N1J1D9_9BACT</name>
<dbReference type="Proteomes" id="UP000326570">
    <property type="component" value="Unassembled WGS sequence"/>
</dbReference>
<evidence type="ECO:0000313" key="2">
    <source>
        <dbReference type="EMBL" id="KAA9340603.1"/>
    </source>
</evidence>